<organism evidence="1 2">
    <name type="scientific">Punica granatum</name>
    <name type="common">Pomegranate</name>
    <dbReference type="NCBI Taxonomy" id="22663"/>
    <lineage>
        <taxon>Eukaryota</taxon>
        <taxon>Viridiplantae</taxon>
        <taxon>Streptophyta</taxon>
        <taxon>Embryophyta</taxon>
        <taxon>Tracheophyta</taxon>
        <taxon>Spermatophyta</taxon>
        <taxon>Magnoliopsida</taxon>
        <taxon>eudicotyledons</taxon>
        <taxon>Gunneridae</taxon>
        <taxon>Pentapetalae</taxon>
        <taxon>rosids</taxon>
        <taxon>malvids</taxon>
        <taxon>Myrtales</taxon>
        <taxon>Lythraceae</taxon>
        <taxon>Punica</taxon>
    </lineage>
</organism>
<dbReference type="EMBL" id="PGOL01000438">
    <property type="protein sequence ID" value="PKI70562.1"/>
    <property type="molecule type" value="Genomic_DNA"/>
</dbReference>
<evidence type="ECO:0000313" key="1">
    <source>
        <dbReference type="EMBL" id="PKI70562.1"/>
    </source>
</evidence>
<keyword evidence="2" id="KW-1185">Reference proteome</keyword>
<gene>
    <name evidence="1" type="ORF">CRG98_009067</name>
</gene>
<proteinExistence type="predicted"/>
<protein>
    <recommendedName>
        <fullName evidence="3">Retrotransposon gag domain-containing protein</fullName>
    </recommendedName>
</protein>
<dbReference type="PANTHER" id="PTHR48435:SF1">
    <property type="entry name" value="POLYPROTEIN"/>
    <property type="match status" value="1"/>
</dbReference>
<accession>A0A2I0KQ15</accession>
<sequence>MNFVFTLDDIPYSKWSDRLQEFLAYLTTRTITIPNNQELVSEFVSRFTGTLRNWWTRLTEQDRIQFLIRNPVEVIHILHVHFIGHLEDLRELKRKEFFERKCCSYKRKHLDLHFKHMVRLFYELRADISLKQVFISSIPASLAGAAERLLQARGKRVIDCTVGEIQQEIHVAFKDACMKKQAIKEVLKGENSMEKACKRPKLYIKCSSKDKTRSYPTKKKKHYKKVENVESKVQKIF</sequence>
<dbReference type="InterPro" id="IPR053098">
    <property type="entry name" value="Petuviruses_polyprotein"/>
</dbReference>
<evidence type="ECO:0008006" key="3">
    <source>
        <dbReference type="Google" id="ProtNLM"/>
    </source>
</evidence>
<evidence type="ECO:0000313" key="2">
    <source>
        <dbReference type="Proteomes" id="UP000233551"/>
    </source>
</evidence>
<name>A0A2I0KQ15_PUNGR</name>
<dbReference type="Proteomes" id="UP000233551">
    <property type="component" value="Unassembled WGS sequence"/>
</dbReference>
<reference evidence="1 2" key="1">
    <citation type="submission" date="2017-11" db="EMBL/GenBank/DDBJ databases">
        <title>De-novo sequencing of pomegranate (Punica granatum L.) genome.</title>
        <authorList>
            <person name="Akparov Z."/>
            <person name="Amiraslanov A."/>
            <person name="Hajiyeva S."/>
            <person name="Abbasov M."/>
            <person name="Kaur K."/>
            <person name="Hamwieh A."/>
            <person name="Solovyev V."/>
            <person name="Salamov A."/>
            <person name="Braich B."/>
            <person name="Kosarev P."/>
            <person name="Mahmoud A."/>
            <person name="Hajiyev E."/>
            <person name="Babayeva S."/>
            <person name="Izzatullayeva V."/>
            <person name="Mammadov A."/>
            <person name="Mammadov A."/>
            <person name="Sharifova S."/>
            <person name="Ojaghi J."/>
            <person name="Eynullazada K."/>
            <person name="Bayramov B."/>
            <person name="Abdulazimova A."/>
            <person name="Shahmuradov I."/>
        </authorList>
    </citation>
    <scope>NUCLEOTIDE SEQUENCE [LARGE SCALE GENOMIC DNA]</scope>
    <source>
        <strain evidence="2">cv. AG2017</strain>
        <tissue evidence="1">Leaf</tissue>
    </source>
</reference>
<dbReference type="PANTHER" id="PTHR48435">
    <property type="entry name" value="POLYPROTEIN"/>
    <property type="match status" value="1"/>
</dbReference>
<comment type="caution">
    <text evidence="1">The sequence shown here is derived from an EMBL/GenBank/DDBJ whole genome shotgun (WGS) entry which is preliminary data.</text>
</comment>
<dbReference type="AlphaFoldDB" id="A0A2I0KQ15"/>